<keyword evidence="2" id="KW-0479">Metal-binding</keyword>
<feature type="non-terminal residue" evidence="4">
    <location>
        <position position="218"/>
    </location>
</feature>
<dbReference type="InterPro" id="IPR008930">
    <property type="entry name" value="Terpenoid_cyclase/PrenylTrfase"/>
</dbReference>
<organism evidence="4 5">
    <name type="scientific">Kingdonia uniflora</name>
    <dbReference type="NCBI Taxonomy" id="39325"/>
    <lineage>
        <taxon>Eukaryota</taxon>
        <taxon>Viridiplantae</taxon>
        <taxon>Streptophyta</taxon>
        <taxon>Embryophyta</taxon>
        <taxon>Tracheophyta</taxon>
        <taxon>Spermatophyta</taxon>
        <taxon>Magnoliopsida</taxon>
        <taxon>Ranunculales</taxon>
        <taxon>Circaeasteraceae</taxon>
        <taxon>Kingdonia</taxon>
    </lineage>
</organism>
<dbReference type="Gene3D" id="1.10.600.10">
    <property type="entry name" value="Farnesyl Diphosphate Synthase"/>
    <property type="match status" value="1"/>
</dbReference>
<reference evidence="4 5" key="1">
    <citation type="journal article" date="2020" name="IScience">
        <title>Genome Sequencing of the Endangered Kingdonia uniflora (Circaeasteraceae, Ranunculales) Reveals Potential Mechanisms of Evolutionary Specialization.</title>
        <authorList>
            <person name="Sun Y."/>
            <person name="Deng T."/>
            <person name="Zhang A."/>
            <person name="Moore M.J."/>
            <person name="Landis J.B."/>
            <person name="Lin N."/>
            <person name="Zhang H."/>
            <person name="Zhang X."/>
            <person name="Huang J."/>
            <person name="Zhang X."/>
            <person name="Sun H."/>
            <person name="Wang H."/>
        </authorList>
    </citation>
    <scope>NUCLEOTIDE SEQUENCE [LARGE SCALE GENOMIC DNA]</scope>
    <source>
        <strain evidence="4">TB1705</strain>
        <tissue evidence="4">Leaf</tissue>
    </source>
</reference>
<protein>
    <recommendedName>
        <fullName evidence="6">Ent-copalyl diphosphate synthase</fullName>
    </recommendedName>
</protein>
<comment type="caution">
    <text evidence="4">The sequence shown here is derived from an EMBL/GenBank/DDBJ whole genome shotgun (WGS) entry which is preliminary data.</text>
</comment>
<accession>A0A7J7N6Y3</accession>
<dbReference type="InterPro" id="IPR036965">
    <property type="entry name" value="Terpene_synth_N_sf"/>
</dbReference>
<dbReference type="SUPFAM" id="SSF48239">
    <property type="entry name" value="Terpenoid cyclases/Protein prenyltransferases"/>
    <property type="match status" value="1"/>
</dbReference>
<dbReference type="Proteomes" id="UP000541444">
    <property type="component" value="Unassembled WGS sequence"/>
</dbReference>
<dbReference type="InterPro" id="IPR050148">
    <property type="entry name" value="Terpene_synthase-like"/>
</dbReference>
<dbReference type="EMBL" id="JACGCM010001011">
    <property type="protein sequence ID" value="KAF6162790.1"/>
    <property type="molecule type" value="Genomic_DNA"/>
</dbReference>
<dbReference type="GO" id="GO:0010333">
    <property type="term" value="F:terpene synthase activity"/>
    <property type="evidence" value="ECO:0007669"/>
    <property type="project" value="InterPro"/>
</dbReference>
<proteinExistence type="predicted"/>
<evidence type="ECO:0000256" key="1">
    <source>
        <dbReference type="ARBA" id="ARBA00001946"/>
    </source>
</evidence>
<keyword evidence="3" id="KW-0460">Magnesium</keyword>
<dbReference type="PANTHER" id="PTHR31739:SF4">
    <property type="entry name" value="ENT-COPALYL DIPHOSPHATE SYNTHASE, CHLOROPLASTIC"/>
    <property type="match status" value="1"/>
</dbReference>
<evidence type="ECO:0008006" key="6">
    <source>
        <dbReference type="Google" id="ProtNLM"/>
    </source>
</evidence>
<sequence>SNQAITGMFNLHRASQVVFPGENILEEAKKFSYKFLREKQALNQLLDKWIITKDLPGEVGYSLDIPWYASLPRIEARFFIEQYGGEDDVWIGKTLYRMPIVNNNIYLDLAKLDFNNCQALHLTEWVSIQKWYTDFNLGDYGVSRRTLLHAYFVAMSSIFEQGRSRERLAWTQTVVLVKAISYYFEEASDEERSAFIQDFVQGSSAKSINKINGRYDNI</sequence>
<evidence type="ECO:0000313" key="5">
    <source>
        <dbReference type="Proteomes" id="UP000541444"/>
    </source>
</evidence>
<evidence type="ECO:0000313" key="4">
    <source>
        <dbReference type="EMBL" id="KAF6162790.1"/>
    </source>
</evidence>
<comment type="cofactor">
    <cofactor evidence="1">
        <name>Mg(2+)</name>
        <dbReference type="ChEBI" id="CHEBI:18420"/>
    </cofactor>
</comment>
<keyword evidence="5" id="KW-1185">Reference proteome</keyword>
<dbReference type="GO" id="GO:0009507">
    <property type="term" value="C:chloroplast"/>
    <property type="evidence" value="ECO:0007669"/>
    <property type="project" value="TreeGrafter"/>
</dbReference>
<evidence type="ECO:0000256" key="2">
    <source>
        <dbReference type="ARBA" id="ARBA00022723"/>
    </source>
</evidence>
<dbReference type="InterPro" id="IPR008949">
    <property type="entry name" value="Isoprenoid_synthase_dom_sf"/>
</dbReference>
<dbReference type="GO" id="GO:0000287">
    <property type="term" value="F:magnesium ion binding"/>
    <property type="evidence" value="ECO:0007669"/>
    <property type="project" value="TreeGrafter"/>
</dbReference>
<name>A0A7J7N6Y3_9MAGN</name>
<feature type="non-terminal residue" evidence="4">
    <location>
        <position position="1"/>
    </location>
</feature>
<dbReference type="GO" id="GO:0009686">
    <property type="term" value="P:gibberellin biosynthetic process"/>
    <property type="evidence" value="ECO:0007669"/>
    <property type="project" value="TreeGrafter"/>
</dbReference>
<evidence type="ECO:0000256" key="3">
    <source>
        <dbReference type="ARBA" id="ARBA00022842"/>
    </source>
</evidence>
<dbReference type="AlphaFoldDB" id="A0A7J7N6Y3"/>
<dbReference type="SUPFAM" id="SSF48576">
    <property type="entry name" value="Terpenoid synthases"/>
    <property type="match status" value="1"/>
</dbReference>
<gene>
    <name evidence="4" type="ORF">GIB67_029059</name>
</gene>
<dbReference type="Gene3D" id="1.50.10.130">
    <property type="entry name" value="Terpene synthase, N-terminal domain"/>
    <property type="match status" value="1"/>
</dbReference>
<dbReference type="PANTHER" id="PTHR31739">
    <property type="entry name" value="ENT-COPALYL DIPHOSPHATE SYNTHASE, CHLOROPLASTIC"/>
    <property type="match status" value="1"/>
</dbReference>
<dbReference type="OrthoDB" id="2343925at2759"/>